<dbReference type="InterPro" id="IPR017439">
    <property type="entry name" value="Amidohydrolase"/>
</dbReference>
<sequence length="391" mass="42999">MKTETLDELISTVKDDVIKWRRHFHQNPELSFKEEKTSQFIYDTLQTFENLVITRPTKTSVVARLIGSQPGKVLALRADIDALPIHEETDLPFASKNPGVMHACGHDGHTAMLLGAVKIFTQLKEQIKGELRFIFQHAEEDPPGGAVEMVKAGVMEGVDMVTGIHVASQIPVGKFGVAYGTLTSATDKFYITINGKGGHSSQPENTVDPVVIAAQIITNLQQIVSRNISASEKAVVSITQFKAGDAYNIIPDSVVLGGSTRTFNPDVRKLIPERMESIVKGIAEGNGASYHLDYMFGYNPVINDEAVTKVMENTIRERWGDDAVEFIPPLMGGEDFSAFADKAPGCFIHMGAGNEEKHPIHPHHHPKFAIDEDALMMGVELFIYSSFKLLD</sequence>
<name>A0ABW2Q5Y1_9BACL</name>
<dbReference type="Pfam" id="PF01546">
    <property type="entry name" value="Peptidase_M20"/>
    <property type="match status" value="1"/>
</dbReference>
<comment type="caution">
    <text evidence="2">The sequence shown here is derived from an EMBL/GenBank/DDBJ whole genome shotgun (WGS) entry which is preliminary data.</text>
</comment>
<dbReference type="Gene3D" id="3.40.630.10">
    <property type="entry name" value="Zn peptidases"/>
    <property type="match status" value="1"/>
</dbReference>
<dbReference type="InterPro" id="IPR011650">
    <property type="entry name" value="Peptidase_M20_dimer"/>
</dbReference>
<protein>
    <submittedName>
        <fullName evidence="2">M20 family metallopeptidase</fullName>
    </submittedName>
</protein>
<evidence type="ECO:0000259" key="1">
    <source>
        <dbReference type="Pfam" id="PF07687"/>
    </source>
</evidence>
<dbReference type="InterPro" id="IPR036264">
    <property type="entry name" value="Bact_exopeptidase_dim_dom"/>
</dbReference>
<dbReference type="PIRSF" id="PIRSF005962">
    <property type="entry name" value="Pept_M20D_amidohydro"/>
    <property type="match status" value="1"/>
</dbReference>
<gene>
    <name evidence="2" type="ORF">ACFQRG_21435</name>
</gene>
<dbReference type="EMBL" id="JBHTCO010000045">
    <property type="protein sequence ID" value="MFC7395475.1"/>
    <property type="molecule type" value="Genomic_DNA"/>
</dbReference>
<keyword evidence="3" id="KW-1185">Reference proteome</keyword>
<organism evidence="2 3">
    <name type="scientific">Scopulibacillus cellulosilyticus</name>
    <dbReference type="NCBI Taxonomy" id="2665665"/>
    <lineage>
        <taxon>Bacteria</taxon>
        <taxon>Bacillati</taxon>
        <taxon>Bacillota</taxon>
        <taxon>Bacilli</taxon>
        <taxon>Bacillales</taxon>
        <taxon>Sporolactobacillaceae</taxon>
        <taxon>Scopulibacillus</taxon>
    </lineage>
</organism>
<accession>A0ABW2Q5Y1</accession>
<feature type="domain" description="Peptidase M20 dimerisation" evidence="1">
    <location>
        <begin position="189"/>
        <end position="280"/>
    </location>
</feature>
<dbReference type="Proteomes" id="UP001596505">
    <property type="component" value="Unassembled WGS sequence"/>
</dbReference>
<dbReference type="SUPFAM" id="SSF53187">
    <property type="entry name" value="Zn-dependent exopeptidases"/>
    <property type="match status" value="1"/>
</dbReference>
<reference evidence="3" key="1">
    <citation type="journal article" date="2019" name="Int. J. Syst. Evol. Microbiol.">
        <title>The Global Catalogue of Microorganisms (GCM) 10K type strain sequencing project: providing services to taxonomists for standard genome sequencing and annotation.</title>
        <authorList>
            <consortium name="The Broad Institute Genomics Platform"/>
            <consortium name="The Broad Institute Genome Sequencing Center for Infectious Disease"/>
            <person name="Wu L."/>
            <person name="Ma J."/>
        </authorList>
    </citation>
    <scope>NUCLEOTIDE SEQUENCE [LARGE SCALE GENOMIC DNA]</scope>
    <source>
        <strain evidence="3">CGMCC 1.16305</strain>
    </source>
</reference>
<dbReference type="Pfam" id="PF07687">
    <property type="entry name" value="M20_dimer"/>
    <property type="match status" value="1"/>
</dbReference>
<dbReference type="PANTHER" id="PTHR11014">
    <property type="entry name" value="PEPTIDASE M20 FAMILY MEMBER"/>
    <property type="match status" value="1"/>
</dbReference>
<dbReference type="PANTHER" id="PTHR11014:SF63">
    <property type="entry name" value="METALLOPEPTIDASE, PUTATIVE (AFU_ORTHOLOGUE AFUA_6G09600)-RELATED"/>
    <property type="match status" value="1"/>
</dbReference>
<dbReference type="Gene3D" id="3.30.70.360">
    <property type="match status" value="1"/>
</dbReference>
<dbReference type="InterPro" id="IPR002933">
    <property type="entry name" value="Peptidase_M20"/>
</dbReference>
<evidence type="ECO:0000313" key="2">
    <source>
        <dbReference type="EMBL" id="MFC7395475.1"/>
    </source>
</evidence>
<dbReference type="NCBIfam" id="TIGR01891">
    <property type="entry name" value="amidohydrolases"/>
    <property type="match status" value="1"/>
</dbReference>
<proteinExistence type="predicted"/>
<evidence type="ECO:0000313" key="3">
    <source>
        <dbReference type="Proteomes" id="UP001596505"/>
    </source>
</evidence>
<dbReference type="SUPFAM" id="SSF55031">
    <property type="entry name" value="Bacterial exopeptidase dimerisation domain"/>
    <property type="match status" value="1"/>
</dbReference>
<dbReference type="RefSeq" id="WP_380970125.1">
    <property type="nucleotide sequence ID" value="NZ_JBHTCO010000045.1"/>
</dbReference>